<dbReference type="PANTHER" id="PTHR11609:SF5">
    <property type="entry name" value="PHOSPHORIBOSYLAMINOIMIDAZOLE CARBOXYLASE"/>
    <property type="match status" value="1"/>
</dbReference>
<protein>
    <submittedName>
        <fullName evidence="3">ATP-grasp domain-containing protein</fullName>
    </submittedName>
</protein>
<evidence type="ECO:0000256" key="1">
    <source>
        <dbReference type="PROSITE-ProRule" id="PRU00409"/>
    </source>
</evidence>
<dbReference type="Proteomes" id="UP000283745">
    <property type="component" value="Unassembled WGS sequence"/>
</dbReference>
<feature type="domain" description="ATP-grasp" evidence="2">
    <location>
        <begin position="109"/>
        <end position="309"/>
    </location>
</feature>
<keyword evidence="1" id="KW-0547">Nucleotide-binding</keyword>
<dbReference type="Gene3D" id="3.30.1490.20">
    <property type="entry name" value="ATP-grasp fold, A domain"/>
    <property type="match status" value="1"/>
</dbReference>
<evidence type="ECO:0000313" key="4">
    <source>
        <dbReference type="Proteomes" id="UP000283745"/>
    </source>
</evidence>
<name>A0A414J6V7_9FIRM</name>
<organism evidence="3 4">
    <name type="scientific">Blautia obeum</name>
    <dbReference type="NCBI Taxonomy" id="40520"/>
    <lineage>
        <taxon>Bacteria</taxon>
        <taxon>Bacillati</taxon>
        <taxon>Bacillota</taxon>
        <taxon>Clostridia</taxon>
        <taxon>Lachnospirales</taxon>
        <taxon>Lachnospiraceae</taxon>
        <taxon>Blautia</taxon>
    </lineage>
</organism>
<dbReference type="Gene3D" id="3.40.50.20">
    <property type="match status" value="1"/>
</dbReference>
<evidence type="ECO:0000313" key="3">
    <source>
        <dbReference type="EMBL" id="RHE40138.1"/>
    </source>
</evidence>
<comment type="caution">
    <text evidence="3">The sequence shown here is derived from an EMBL/GenBank/DDBJ whole genome shotgun (WGS) entry which is preliminary data.</text>
</comment>
<dbReference type="GO" id="GO:0005829">
    <property type="term" value="C:cytosol"/>
    <property type="evidence" value="ECO:0007669"/>
    <property type="project" value="TreeGrafter"/>
</dbReference>
<gene>
    <name evidence="3" type="ORF">DW740_07455</name>
</gene>
<accession>A0A414J6V7</accession>
<dbReference type="GO" id="GO:0005524">
    <property type="term" value="F:ATP binding"/>
    <property type="evidence" value="ECO:0007669"/>
    <property type="project" value="UniProtKB-UniRule"/>
</dbReference>
<dbReference type="AlphaFoldDB" id="A0A414J6V7"/>
<dbReference type="SUPFAM" id="SSF52440">
    <property type="entry name" value="PreATP-grasp domain"/>
    <property type="match status" value="1"/>
</dbReference>
<dbReference type="EMBL" id="QSKF01000005">
    <property type="protein sequence ID" value="RHE40138.1"/>
    <property type="molecule type" value="Genomic_DNA"/>
</dbReference>
<dbReference type="SUPFAM" id="SSF56059">
    <property type="entry name" value="Glutathione synthetase ATP-binding domain-like"/>
    <property type="match status" value="1"/>
</dbReference>
<proteinExistence type="predicted"/>
<dbReference type="RefSeq" id="WP_118049158.1">
    <property type="nucleotide sequence ID" value="NZ_CABJFK010000005.1"/>
</dbReference>
<dbReference type="InterPro" id="IPR016185">
    <property type="entry name" value="PreATP-grasp_dom_sf"/>
</dbReference>
<keyword evidence="1" id="KW-0067">ATP-binding</keyword>
<dbReference type="Pfam" id="PF13535">
    <property type="entry name" value="ATP-grasp_4"/>
    <property type="match status" value="1"/>
</dbReference>
<dbReference type="InterPro" id="IPR013815">
    <property type="entry name" value="ATP_grasp_subdomain_1"/>
</dbReference>
<reference evidence="3 4" key="1">
    <citation type="submission" date="2018-08" db="EMBL/GenBank/DDBJ databases">
        <title>A genome reference for cultivated species of the human gut microbiota.</title>
        <authorList>
            <person name="Zou Y."/>
            <person name="Xue W."/>
            <person name="Luo G."/>
        </authorList>
    </citation>
    <scope>NUCLEOTIDE SEQUENCE [LARGE SCALE GENOMIC DNA]</scope>
    <source>
        <strain evidence="3 4">AM28-23</strain>
    </source>
</reference>
<dbReference type="GO" id="GO:0046872">
    <property type="term" value="F:metal ion binding"/>
    <property type="evidence" value="ECO:0007669"/>
    <property type="project" value="InterPro"/>
</dbReference>
<evidence type="ECO:0000259" key="2">
    <source>
        <dbReference type="PROSITE" id="PS50975"/>
    </source>
</evidence>
<dbReference type="InterPro" id="IPR011761">
    <property type="entry name" value="ATP-grasp"/>
</dbReference>
<dbReference type="PROSITE" id="PS50975">
    <property type="entry name" value="ATP_GRASP"/>
    <property type="match status" value="1"/>
</dbReference>
<dbReference type="PANTHER" id="PTHR11609">
    <property type="entry name" value="PURINE BIOSYNTHESIS PROTEIN 6/7, PUR6/7"/>
    <property type="match status" value="1"/>
</dbReference>
<dbReference type="Gene3D" id="3.30.470.20">
    <property type="entry name" value="ATP-grasp fold, B domain"/>
    <property type="match status" value="1"/>
</dbReference>
<dbReference type="Pfam" id="PF21360">
    <property type="entry name" value="PylC-like_N"/>
    <property type="match status" value="1"/>
</dbReference>
<sequence length="427" mass="48680">MNHRLLILGTLGEFVQLVQKAKQKGYYTIVCDGYPNGEARAYADASYILPVTDTDAIAELCKKEKVDGIITSFSDLLMECMVKIAAKADLPCYLKPEQLPWYRDKSVCRQTLRELGLPTPGYVKIPVSLSGKPDKIKQLVQNLSYPLISKPMDKYGSRGIYIIHDESELAEQVMRTAEFTDLEDVLVEEYNDGFEFNMMTWVADGEVNVISIADREKTQPEADMLPISTRNVYPSRLLSHVYEPAKDLLQSYIAHTGQMDGPLSMQFFWKPGKGIQVCEIAGRFFGYEHELTDMVYGFNIEELLLAGVYQKEKISEMFVGHDIFHPVKHGAVLYFHGKLHKIADQTKAYELAENEAVVKPWIFYETGDTVVEYGPNPYLALYYISAGSREKLDEITGYFFDEMSMTDSDGQEITYRNQMPDYFITEE</sequence>
<dbReference type="InterPro" id="IPR048764">
    <property type="entry name" value="PylC_N"/>
</dbReference>